<keyword evidence="2" id="KW-1185">Reference proteome</keyword>
<name>A0A7J7DA21_TRIWF</name>
<sequence length="88" mass="9926">MQELYKENMKDRQELLKGLTIDGSIMITRPFLIIICKSAKSSGIFSNSISKEGSGFPSTSEHQPGRFYCIMSEHCRRKLKNQVTPGTV</sequence>
<reference evidence="1 2" key="1">
    <citation type="journal article" date="2020" name="Nat. Commun.">
        <title>Genome of Tripterygium wilfordii and identification of cytochrome P450 involved in triptolide biosynthesis.</title>
        <authorList>
            <person name="Tu L."/>
            <person name="Su P."/>
            <person name="Zhang Z."/>
            <person name="Gao L."/>
            <person name="Wang J."/>
            <person name="Hu T."/>
            <person name="Zhou J."/>
            <person name="Zhang Y."/>
            <person name="Zhao Y."/>
            <person name="Liu Y."/>
            <person name="Song Y."/>
            <person name="Tong Y."/>
            <person name="Lu Y."/>
            <person name="Yang J."/>
            <person name="Xu C."/>
            <person name="Jia M."/>
            <person name="Peters R.J."/>
            <person name="Huang L."/>
            <person name="Gao W."/>
        </authorList>
    </citation>
    <scope>NUCLEOTIDE SEQUENCE [LARGE SCALE GENOMIC DNA]</scope>
    <source>
        <strain evidence="2">cv. XIE 37</strain>
        <tissue evidence="1">Leaf</tissue>
    </source>
</reference>
<dbReference type="Proteomes" id="UP000593562">
    <property type="component" value="Unassembled WGS sequence"/>
</dbReference>
<evidence type="ECO:0000313" key="2">
    <source>
        <dbReference type="Proteomes" id="UP000593562"/>
    </source>
</evidence>
<organism evidence="1 2">
    <name type="scientific">Tripterygium wilfordii</name>
    <name type="common">Thunder God vine</name>
    <dbReference type="NCBI Taxonomy" id="458696"/>
    <lineage>
        <taxon>Eukaryota</taxon>
        <taxon>Viridiplantae</taxon>
        <taxon>Streptophyta</taxon>
        <taxon>Embryophyta</taxon>
        <taxon>Tracheophyta</taxon>
        <taxon>Spermatophyta</taxon>
        <taxon>Magnoliopsida</taxon>
        <taxon>eudicotyledons</taxon>
        <taxon>Gunneridae</taxon>
        <taxon>Pentapetalae</taxon>
        <taxon>rosids</taxon>
        <taxon>fabids</taxon>
        <taxon>Celastrales</taxon>
        <taxon>Celastraceae</taxon>
        <taxon>Tripterygium</taxon>
    </lineage>
</organism>
<proteinExistence type="predicted"/>
<evidence type="ECO:0000313" key="1">
    <source>
        <dbReference type="EMBL" id="KAF5743151.1"/>
    </source>
</evidence>
<gene>
    <name evidence="1" type="ORF">HS088_TW09G01216</name>
</gene>
<dbReference type="EMBL" id="JAAARO010000009">
    <property type="protein sequence ID" value="KAF5743151.1"/>
    <property type="molecule type" value="Genomic_DNA"/>
</dbReference>
<protein>
    <submittedName>
        <fullName evidence="1">Uncharacterized protein</fullName>
    </submittedName>
</protein>
<dbReference type="AlphaFoldDB" id="A0A7J7DA21"/>
<dbReference type="InParanoid" id="A0A7J7DA21"/>
<accession>A0A7J7DA21</accession>
<comment type="caution">
    <text evidence="1">The sequence shown here is derived from an EMBL/GenBank/DDBJ whole genome shotgun (WGS) entry which is preliminary data.</text>
</comment>